<dbReference type="EnsemblMetazoa" id="HelroT142985">
    <property type="protein sequence ID" value="HelroP142985"/>
    <property type="gene ID" value="HelroG142985"/>
</dbReference>
<dbReference type="PANTHER" id="PTHR45902:SF1">
    <property type="entry name" value="LATROPHILIN RECEPTOR-LIKE PROTEIN A"/>
    <property type="match status" value="1"/>
</dbReference>
<dbReference type="Proteomes" id="UP000015101">
    <property type="component" value="Unassembled WGS sequence"/>
</dbReference>
<keyword evidence="3 5" id="KW-1133">Transmembrane helix</keyword>
<dbReference type="FunCoup" id="T1EJ83">
    <property type="interactions" value="121"/>
</dbReference>
<dbReference type="Pfam" id="PF00002">
    <property type="entry name" value="7tm_2"/>
    <property type="match status" value="1"/>
</dbReference>
<feature type="transmembrane region" description="Helical" evidence="5">
    <location>
        <begin position="215"/>
        <end position="237"/>
    </location>
</feature>
<evidence type="ECO:0000259" key="6">
    <source>
        <dbReference type="PROSITE" id="PS50261"/>
    </source>
</evidence>
<dbReference type="RefSeq" id="XP_009009558.1">
    <property type="nucleotide sequence ID" value="XM_009011310.1"/>
</dbReference>
<dbReference type="Gene3D" id="1.20.1070.10">
    <property type="entry name" value="Rhodopsin 7-helix transmembrane proteins"/>
    <property type="match status" value="1"/>
</dbReference>
<dbReference type="EMBL" id="KB095811">
    <property type="protein sequence ID" value="ESO12838.1"/>
    <property type="molecule type" value="Genomic_DNA"/>
</dbReference>
<evidence type="ECO:0000256" key="4">
    <source>
        <dbReference type="ARBA" id="ARBA00023136"/>
    </source>
</evidence>
<dbReference type="OrthoDB" id="6134459at2759"/>
<sequence>FFKLNTFQNFLSFVGIMVSTMALLVTLLIHIIYKSLRTESRGMSIIGFTISLIFTQISLLLTNSSEHCDRISHYCFHVAVLSHFSLLSSFFWLNSFTYFAYRRYNRLKFSYPGDEKNKNGLDFVWLALFGWMVPGVLVIFTTSLDIFKIENAFRPHYGELSCWISNSVSSMIYLVGPLCLLVCVNVFFIFFALIHKCIFPLSLIENEKESPISAIVASLKLTIFHSITWMFAFIASYGDVQQIWYLFILLNSFFGCIVFLVTVLFPKDFKLF</sequence>
<gene>
    <name evidence="8" type="primary">20196633</name>
    <name evidence="7" type="ORF">HELRODRAFT_142985</name>
</gene>
<evidence type="ECO:0000256" key="2">
    <source>
        <dbReference type="ARBA" id="ARBA00022692"/>
    </source>
</evidence>
<organism evidence="8 9">
    <name type="scientific">Helobdella robusta</name>
    <name type="common">Californian leech</name>
    <dbReference type="NCBI Taxonomy" id="6412"/>
    <lineage>
        <taxon>Eukaryota</taxon>
        <taxon>Metazoa</taxon>
        <taxon>Spiralia</taxon>
        <taxon>Lophotrochozoa</taxon>
        <taxon>Annelida</taxon>
        <taxon>Clitellata</taxon>
        <taxon>Hirudinea</taxon>
        <taxon>Rhynchobdellida</taxon>
        <taxon>Glossiphoniidae</taxon>
        <taxon>Helobdella</taxon>
    </lineage>
</organism>
<dbReference type="eggNOG" id="KOG4193">
    <property type="taxonomic scope" value="Eukaryota"/>
</dbReference>
<evidence type="ECO:0000313" key="7">
    <source>
        <dbReference type="EMBL" id="ESO12838.1"/>
    </source>
</evidence>
<feature type="transmembrane region" description="Helical" evidence="5">
    <location>
        <begin position="243"/>
        <end position="265"/>
    </location>
</feature>
<dbReference type="HOGENOM" id="CLU_1025149_0_0_1"/>
<accession>T1EJ83</accession>
<feature type="transmembrane region" description="Helical" evidence="5">
    <location>
        <begin position="171"/>
        <end position="194"/>
    </location>
</feature>
<protein>
    <recommendedName>
        <fullName evidence="6">G-protein coupled receptors family 2 profile 2 domain-containing protein</fullName>
    </recommendedName>
</protein>
<reference evidence="9" key="1">
    <citation type="submission" date="2012-12" db="EMBL/GenBank/DDBJ databases">
        <authorList>
            <person name="Hellsten U."/>
            <person name="Grimwood J."/>
            <person name="Chapman J.A."/>
            <person name="Shapiro H."/>
            <person name="Aerts A."/>
            <person name="Otillar R.P."/>
            <person name="Terry A.Y."/>
            <person name="Boore J.L."/>
            <person name="Simakov O."/>
            <person name="Marletaz F."/>
            <person name="Cho S.-J."/>
            <person name="Edsinger-Gonzales E."/>
            <person name="Havlak P."/>
            <person name="Kuo D.-H."/>
            <person name="Larsson T."/>
            <person name="Lv J."/>
            <person name="Arendt D."/>
            <person name="Savage R."/>
            <person name="Osoegawa K."/>
            <person name="de Jong P."/>
            <person name="Lindberg D.R."/>
            <person name="Seaver E.C."/>
            <person name="Weisblat D.A."/>
            <person name="Putnam N.H."/>
            <person name="Grigoriev I.V."/>
            <person name="Rokhsar D.S."/>
        </authorList>
    </citation>
    <scope>NUCLEOTIDE SEQUENCE</scope>
</reference>
<dbReference type="InterPro" id="IPR053231">
    <property type="entry name" value="GPCR_LN-TM7"/>
</dbReference>
<dbReference type="InterPro" id="IPR000832">
    <property type="entry name" value="GPCR_2_secretin-like"/>
</dbReference>
<evidence type="ECO:0000313" key="8">
    <source>
        <dbReference type="EnsemblMetazoa" id="HelroP142985"/>
    </source>
</evidence>
<keyword evidence="4 5" id="KW-0472">Membrane</keyword>
<comment type="subcellular location">
    <subcellularLocation>
        <location evidence="1">Membrane</location>
        <topology evidence="1">Multi-pass membrane protein</topology>
    </subcellularLocation>
</comment>
<dbReference type="InterPro" id="IPR017981">
    <property type="entry name" value="GPCR_2-like_7TM"/>
</dbReference>
<dbReference type="InParanoid" id="T1EJ83"/>
<dbReference type="GO" id="GO:0007166">
    <property type="term" value="P:cell surface receptor signaling pathway"/>
    <property type="evidence" value="ECO:0007669"/>
    <property type="project" value="InterPro"/>
</dbReference>
<keyword evidence="2 5" id="KW-0812">Transmembrane</keyword>
<evidence type="ECO:0000256" key="1">
    <source>
        <dbReference type="ARBA" id="ARBA00004141"/>
    </source>
</evidence>
<reference evidence="8" key="3">
    <citation type="submission" date="2015-06" db="UniProtKB">
        <authorList>
            <consortium name="EnsemblMetazoa"/>
        </authorList>
    </citation>
    <scope>IDENTIFICATION</scope>
</reference>
<feature type="transmembrane region" description="Helical" evidence="5">
    <location>
        <begin position="12"/>
        <end position="33"/>
    </location>
</feature>
<proteinExistence type="predicted"/>
<dbReference type="GO" id="GO:0016020">
    <property type="term" value="C:membrane"/>
    <property type="evidence" value="ECO:0007669"/>
    <property type="project" value="UniProtKB-SubCell"/>
</dbReference>
<evidence type="ECO:0000256" key="3">
    <source>
        <dbReference type="ARBA" id="ARBA00022989"/>
    </source>
</evidence>
<dbReference type="GeneID" id="20196633"/>
<keyword evidence="9" id="KW-1185">Reference proteome</keyword>
<feature type="transmembrane region" description="Helical" evidence="5">
    <location>
        <begin position="45"/>
        <end position="64"/>
    </location>
</feature>
<dbReference type="PANTHER" id="PTHR45902">
    <property type="entry name" value="LATROPHILIN RECEPTOR-LIKE PROTEIN A"/>
    <property type="match status" value="1"/>
</dbReference>
<dbReference type="EMBL" id="AMQM01000249">
    <property type="status" value="NOT_ANNOTATED_CDS"/>
    <property type="molecule type" value="Genomic_DNA"/>
</dbReference>
<dbReference type="OMA" id="YFFVPMA"/>
<feature type="domain" description="G-protein coupled receptors family 2 profile 2" evidence="6">
    <location>
        <begin position="8"/>
        <end position="266"/>
    </location>
</feature>
<name>T1EJ83_HELRO</name>
<dbReference type="AlphaFoldDB" id="T1EJ83"/>
<evidence type="ECO:0000313" key="9">
    <source>
        <dbReference type="Proteomes" id="UP000015101"/>
    </source>
</evidence>
<reference evidence="7 9" key="2">
    <citation type="journal article" date="2013" name="Nature">
        <title>Insights into bilaterian evolution from three spiralian genomes.</title>
        <authorList>
            <person name="Simakov O."/>
            <person name="Marletaz F."/>
            <person name="Cho S.J."/>
            <person name="Edsinger-Gonzales E."/>
            <person name="Havlak P."/>
            <person name="Hellsten U."/>
            <person name="Kuo D.H."/>
            <person name="Larsson T."/>
            <person name="Lv J."/>
            <person name="Arendt D."/>
            <person name="Savage R."/>
            <person name="Osoegawa K."/>
            <person name="de Jong P."/>
            <person name="Grimwood J."/>
            <person name="Chapman J.A."/>
            <person name="Shapiro H."/>
            <person name="Aerts A."/>
            <person name="Otillar R.P."/>
            <person name="Terry A.Y."/>
            <person name="Boore J.L."/>
            <person name="Grigoriev I.V."/>
            <person name="Lindberg D.R."/>
            <person name="Seaver E.C."/>
            <person name="Weisblat D.A."/>
            <person name="Putnam N.H."/>
            <person name="Rokhsar D.S."/>
        </authorList>
    </citation>
    <scope>NUCLEOTIDE SEQUENCE</scope>
</reference>
<dbReference type="PROSITE" id="PS50261">
    <property type="entry name" value="G_PROTEIN_RECEP_F2_4"/>
    <property type="match status" value="1"/>
</dbReference>
<dbReference type="GO" id="GO:0004930">
    <property type="term" value="F:G protein-coupled receptor activity"/>
    <property type="evidence" value="ECO:0007669"/>
    <property type="project" value="InterPro"/>
</dbReference>
<dbReference type="KEGG" id="hro:HELRODRAFT_142985"/>
<dbReference type="CTD" id="20196633"/>
<feature type="transmembrane region" description="Helical" evidence="5">
    <location>
        <begin position="122"/>
        <end position="144"/>
    </location>
</feature>
<feature type="transmembrane region" description="Helical" evidence="5">
    <location>
        <begin position="76"/>
        <end position="101"/>
    </location>
</feature>
<evidence type="ECO:0000256" key="5">
    <source>
        <dbReference type="SAM" id="Phobius"/>
    </source>
</evidence>